<comment type="catalytic activity">
    <reaction evidence="1 6">
        <text>a beta-lactam + H2O = a substituted beta-amino acid</text>
        <dbReference type="Rhea" id="RHEA:20401"/>
        <dbReference type="ChEBI" id="CHEBI:15377"/>
        <dbReference type="ChEBI" id="CHEBI:35627"/>
        <dbReference type="ChEBI" id="CHEBI:140347"/>
        <dbReference type="EC" id="3.5.2.6"/>
    </reaction>
</comment>
<evidence type="ECO:0000259" key="7">
    <source>
        <dbReference type="Pfam" id="PF13354"/>
    </source>
</evidence>
<organism evidence="8 9">
    <name type="scientific">Pendulispora albinea</name>
    <dbReference type="NCBI Taxonomy" id="2741071"/>
    <lineage>
        <taxon>Bacteria</taxon>
        <taxon>Pseudomonadati</taxon>
        <taxon>Myxococcota</taxon>
        <taxon>Myxococcia</taxon>
        <taxon>Myxococcales</taxon>
        <taxon>Sorangiineae</taxon>
        <taxon>Pendulisporaceae</taxon>
        <taxon>Pendulispora</taxon>
    </lineage>
</organism>
<protein>
    <recommendedName>
        <fullName evidence="3 6">Beta-lactamase</fullName>
        <ecNumber evidence="3 6">3.5.2.6</ecNumber>
    </recommendedName>
</protein>
<dbReference type="PROSITE" id="PS00146">
    <property type="entry name" value="BETA_LACTAMASE_A"/>
    <property type="match status" value="1"/>
</dbReference>
<dbReference type="EC" id="3.5.2.6" evidence="3 6"/>
<evidence type="ECO:0000313" key="8">
    <source>
        <dbReference type="EMBL" id="WXB14769.1"/>
    </source>
</evidence>
<reference evidence="8 9" key="1">
    <citation type="submission" date="2021-12" db="EMBL/GenBank/DDBJ databases">
        <title>Discovery of the Pendulisporaceae a myxobacterial family with distinct sporulation behavior and unique specialized metabolism.</title>
        <authorList>
            <person name="Garcia R."/>
            <person name="Popoff A."/>
            <person name="Bader C.D."/>
            <person name="Loehr J."/>
            <person name="Walesch S."/>
            <person name="Walt C."/>
            <person name="Boldt J."/>
            <person name="Bunk B."/>
            <person name="Haeckl F.J.F.P.J."/>
            <person name="Gunesch A.P."/>
            <person name="Birkelbach J."/>
            <person name="Nuebel U."/>
            <person name="Pietschmann T."/>
            <person name="Bach T."/>
            <person name="Mueller R."/>
        </authorList>
    </citation>
    <scope>NUCLEOTIDE SEQUENCE [LARGE SCALE GENOMIC DNA]</scope>
    <source>
        <strain evidence="8 9">MSr11954</strain>
    </source>
</reference>
<evidence type="ECO:0000256" key="2">
    <source>
        <dbReference type="ARBA" id="ARBA00009009"/>
    </source>
</evidence>
<comment type="similarity">
    <text evidence="2 6">Belongs to the class-A beta-lactamase family.</text>
</comment>
<sequence>MPSRSPTPAQEPDALRAIEASVGGRVGVFALDTGDPNKYVAHRADERFAMCSTFKWALAAAVLARVDQGAIALDERVHYGESDLLEYAPATREHVGEGSMSVDALAKVAVTKSDNTAANLLLRKIGGPAGLTQFIRRAGDPVTRLDRDEPTLNENIRGDARDTTSPRAMVGLMRAILCGNVLTPVSRDRLLDWMIACETGNARLRAGLPASWRIGDKTGTGLAGAVNDVAIATPPGRAPILIAAYTSDGAASNESLSAALADVARAVAKHLAPGGDERHAQAR</sequence>
<evidence type="ECO:0000313" key="9">
    <source>
        <dbReference type="Proteomes" id="UP001370348"/>
    </source>
</evidence>
<dbReference type="SUPFAM" id="SSF56601">
    <property type="entry name" value="beta-lactamase/transpeptidase-like"/>
    <property type="match status" value="1"/>
</dbReference>
<keyword evidence="9" id="KW-1185">Reference proteome</keyword>
<evidence type="ECO:0000256" key="3">
    <source>
        <dbReference type="ARBA" id="ARBA00012865"/>
    </source>
</evidence>
<dbReference type="InterPro" id="IPR045155">
    <property type="entry name" value="Beta-lactam_cat"/>
</dbReference>
<proteinExistence type="inferred from homology"/>
<dbReference type="EMBL" id="CP089984">
    <property type="protein sequence ID" value="WXB14769.1"/>
    <property type="molecule type" value="Genomic_DNA"/>
</dbReference>
<dbReference type="InterPro" id="IPR000871">
    <property type="entry name" value="Beta-lactam_class-A"/>
</dbReference>
<evidence type="ECO:0000256" key="1">
    <source>
        <dbReference type="ARBA" id="ARBA00001526"/>
    </source>
</evidence>
<accession>A0ABZ2LV15</accession>
<evidence type="ECO:0000256" key="4">
    <source>
        <dbReference type="ARBA" id="ARBA00022801"/>
    </source>
</evidence>
<evidence type="ECO:0000256" key="6">
    <source>
        <dbReference type="RuleBase" id="RU361140"/>
    </source>
</evidence>
<keyword evidence="4 6" id="KW-0378">Hydrolase</keyword>
<keyword evidence="5 6" id="KW-0046">Antibiotic resistance</keyword>
<evidence type="ECO:0000256" key="5">
    <source>
        <dbReference type="ARBA" id="ARBA00023251"/>
    </source>
</evidence>
<dbReference type="InterPro" id="IPR012338">
    <property type="entry name" value="Beta-lactam/transpept-like"/>
</dbReference>
<dbReference type="PANTHER" id="PTHR35333:SF3">
    <property type="entry name" value="BETA-LACTAMASE-TYPE TRANSPEPTIDASE FOLD CONTAINING PROTEIN"/>
    <property type="match status" value="1"/>
</dbReference>
<feature type="domain" description="Beta-lactamase class A catalytic" evidence="7">
    <location>
        <begin position="29"/>
        <end position="246"/>
    </location>
</feature>
<dbReference type="Proteomes" id="UP001370348">
    <property type="component" value="Chromosome"/>
</dbReference>
<dbReference type="InterPro" id="IPR023650">
    <property type="entry name" value="Beta-lactam_class-A_AS"/>
</dbReference>
<name>A0ABZ2LV15_9BACT</name>
<dbReference type="PANTHER" id="PTHR35333">
    <property type="entry name" value="BETA-LACTAMASE"/>
    <property type="match status" value="1"/>
</dbReference>
<dbReference type="Pfam" id="PF13354">
    <property type="entry name" value="Beta-lactamase2"/>
    <property type="match status" value="1"/>
</dbReference>
<gene>
    <name evidence="8" type="primary">bla</name>
    <name evidence="8" type="ORF">LZC94_43990</name>
</gene>
<dbReference type="Gene3D" id="3.40.710.10">
    <property type="entry name" value="DD-peptidase/beta-lactamase superfamily"/>
    <property type="match status" value="1"/>
</dbReference>
<dbReference type="NCBIfam" id="NF033103">
    <property type="entry name" value="bla_class_A"/>
    <property type="match status" value="1"/>
</dbReference>
<dbReference type="RefSeq" id="WP_394824394.1">
    <property type="nucleotide sequence ID" value="NZ_CP089984.1"/>
</dbReference>
<dbReference type="PRINTS" id="PR00118">
    <property type="entry name" value="BLACTAMASEA"/>
</dbReference>